<proteinExistence type="predicted"/>
<dbReference type="Proteomes" id="UP000215413">
    <property type="component" value="Unassembled WGS sequence"/>
</dbReference>
<evidence type="ECO:0008006" key="3">
    <source>
        <dbReference type="Google" id="ProtNLM"/>
    </source>
</evidence>
<organism evidence="1 2">
    <name type="scientific">Finegoldia magna</name>
    <name type="common">Peptostreptococcus magnus</name>
    <dbReference type="NCBI Taxonomy" id="1260"/>
    <lineage>
        <taxon>Bacteria</taxon>
        <taxon>Bacillati</taxon>
        <taxon>Bacillota</taxon>
        <taxon>Tissierellia</taxon>
        <taxon>Tissierellales</taxon>
        <taxon>Peptoniphilaceae</taxon>
        <taxon>Finegoldia</taxon>
    </lineage>
</organism>
<protein>
    <recommendedName>
        <fullName evidence="3">Lipoprotein</fullName>
    </recommendedName>
</protein>
<dbReference type="EMBL" id="NDYC01000043">
    <property type="protein sequence ID" value="OXZ26528.1"/>
    <property type="molecule type" value="Genomic_DNA"/>
</dbReference>
<dbReference type="PROSITE" id="PS51257">
    <property type="entry name" value="PROKAR_LIPOPROTEIN"/>
    <property type="match status" value="1"/>
</dbReference>
<dbReference type="AlphaFoldDB" id="A0A233V2B7"/>
<evidence type="ECO:0000313" key="1">
    <source>
        <dbReference type="EMBL" id="OXZ26528.1"/>
    </source>
</evidence>
<evidence type="ECO:0000313" key="2">
    <source>
        <dbReference type="Proteomes" id="UP000215413"/>
    </source>
</evidence>
<sequence>MAIGKLKKTITLVIMMLVLLSSCQKKEIKNDEQKRNQNETVKVDVGEKDKANINEIVKMFFTQKYYKLEKDTNKIRLSESLEKFLAKKPDCKYYELSELKILDTYESKDKILVLVKTWISTKDKKSGEGVIMRILLYKDNKGYIVEKEVAEDMIESANYQTKLSQKDIKNYIKKSLIMNGDNLSDSEIDKNIKNMYLFDFYSYIGMFEVQKSKETNEDLIHVLENHEYK</sequence>
<reference evidence="2" key="1">
    <citation type="submission" date="2017-04" db="EMBL/GenBank/DDBJ databases">
        <title>Finegoldia magna isolated from orthopedic joint implant-associated infections.</title>
        <authorList>
            <person name="Bjorklund S."/>
            <person name="Bruggemann H."/>
            <person name="Jensen A."/>
            <person name="Hellmark B."/>
            <person name="Soderquist B."/>
        </authorList>
    </citation>
    <scope>NUCLEOTIDE SEQUENCE [LARGE SCALE GENOMIC DNA]</scope>
    <source>
        <strain evidence="2">CCUG 54800</strain>
    </source>
</reference>
<dbReference type="RefSeq" id="WP_094206333.1">
    <property type="nucleotide sequence ID" value="NZ_NDYC01000043.1"/>
</dbReference>
<name>A0A233V2B7_FINMA</name>
<gene>
    <name evidence="1" type="ORF">B9N49_08475</name>
</gene>
<accession>A0A233V2B7</accession>
<comment type="caution">
    <text evidence="1">The sequence shown here is derived from an EMBL/GenBank/DDBJ whole genome shotgun (WGS) entry which is preliminary data.</text>
</comment>